<reference evidence="1" key="1">
    <citation type="submission" date="2024-04" db="EMBL/GenBank/DDBJ databases">
        <title>Mariniflexile litorale, isolated from the shallow sediments of the Sea of Japan.</title>
        <authorList>
            <person name="Romanenko L."/>
            <person name="Isaeva M."/>
        </authorList>
    </citation>
    <scope>NUCLEOTIDE SEQUENCE [LARGE SCALE GENOMIC DNA]</scope>
    <source>
        <strain evidence="1">KMM 9835</strain>
    </source>
</reference>
<evidence type="ECO:0000313" key="2">
    <source>
        <dbReference type="Proteomes" id="UP001224325"/>
    </source>
</evidence>
<dbReference type="KEGG" id="mlil:QLS71_005865"/>
<name>A0AAU7EJ53_9FLAO</name>
<organism evidence="1 2">
    <name type="scientific">Mariniflexile litorale</name>
    <dbReference type="NCBI Taxonomy" id="3045158"/>
    <lineage>
        <taxon>Bacteria</taxon>
        <taxon>Pseudomonadati</taxon>
        <taxon>Bacteroidota</taxon>
        <taxon>Flavobacteriia</taxon>
        <taxon>Flavobacteriales</taxon>
        <taxon>Flavobacteriaceae</taxon>
        <taxon>Mariniflexile</taxon>
    </lineage>
</organism>
<dbReference type="EMBL" id="CP155618">
    <property type="protein sequence ID" value="XBL15541.1"/>
    <property type="molecule type" value="Genomic_DNA"/>
</dbReference>
<proteinExistence type="predicted"/>
<dbReference type="Proteomes" id="UP001224325">
    <property type="component" value="Chromosome"/>
</dbReference>
<gene>
    <name evidence="1" type="ORF">QLS71_005865</name>
</gene>
<evidence type="ECO:0000313" key="1">
    <source>
        <dbReference type="EMBL" id="XBL15541.1"/>
    </source>
</evidence>
<dbReference type="AlphaFoldDB" id="A0AAU7EJ53"/>
<dbReference type="RefSeq" id="WP_308991541.1">
    <property type="nucleotide sequence ID" value="NZ_CP155618.1"/>
</dbReference>
<accession>A0AAU7EJ53</accession>
<evidence type="ECO:0008006" key="3">
    <source>
        <dbReference type="Google" id="ProtNLM"/>
    </source>
</evidence>
<protein>
    <recommendedName>
        <fullName evidence="3">Lipoprotein</fullName>
    </recommendedName>
</protein>
<dbReference type="PROSITE" id="PS51257">
    <property type="entry name" value="PROKAR_LIPOPROTEIN"/>
    <property type="match status" value="1"/>
</dbReference>
<sequence>MKNLGFIILLLTVLSCGTKTYISKDVAVAEIEKTISKIDANKKLKETITEGALTDKEGFKDIGTFKYYVFFDENTNELSKIKNTEITSKTITEAYYFSDNKLIFITSQIANTPIKKIYIQNKRVISKEHVNEEEEKLLLNKANRFQKAFKKIH</sequence>
<keyword evidence="2" id="KW-1185">Reference proteome</keyword>